<dbReference type="PANTHER" id="PTHR30469:SF33">
    <property type="entry name" value="SLR1207 PROTEIN"/>
    <property type="match status" value="1"/>
</dbReference>
<reference evidence="6 7" key="1">
    <citation type="submission" date="2023-12" db="EMBL/GenBank/DDBJ databases">
        <title>Genome sequencing and assembly of bacterial species from a model synthetic community.</title>
        <authorList>
            <person name="Hogle S.L."/>
        </authorList>
    </citation>
    <scope>NUCLEOTIDE SEQUENCE [LARGE SCALE GENOMIC DNA]</scope>
    <source>
        <strain evidence="6 7">HAMBI_3031</strain>
    </source>
</reference>
<evidence type="ECO:0000256" key="2">
    <source>
        <dbReference type="SAM" id="Coils"/>
    </source>
</evidence>
<evidence type="ECO:0000313" key="6">
    <source>
        <dbReference type="EMBL" id="WQD37478.1"/>
    </source>
</evidence>
<keyword evidence="1" id="KW-0813">Transport</keyword>
<dbReference type="SUPFAM" id="SSF111369">
    <property type="entry name" value="HlyD-like secretion proteins"/>
    <property type="match status" value="1"/>
</dbReference>
<keyword evidence="2" id="KW-0175">Coiled coil</keyword>
<dbReference type="InterPro" id="IPR058625">
    <property type="entry name" value="MdtA-like_BSH"/>
</dbReference>
<proteinExistence type="predicted"/>
<dbReference type="Gene3D" id="1.10.287.470">
    <property type="entry name" value="Helix hairpin bin"/>
    <property type="match status" value="1"/>
</dbReference>
<dbReference type="Gene3D" id="2.40.30.170">
    <property type="match status" value="1"/>
</dbReference>
<feature type="domain" description="Multidrug resistance protein MdtA-like barrel-sandwich hybrid" evidence="3">
    <location>
        <begin position="61"/>
        <end position="220"/>
    </location>
</feature>
<evidence type="ECO:0000313" key="7">
    <source>
        <dbReference type="Proteomes" id="UP001325680"/>
    </source>
</evidence>
<dbReference type="RefSeq" id="WP_114791737.1">
    <property type="nucleotide sequence ID" value="NZ_CP139960.1"/>
</dbReference>
<gene>
    <name evidence="6" type="ORF">U0035_17550</name>
</gene>
<accession>A0ABZ0W2G6</accession>
<organism evidence="6 7">
    <name type="scientific">Niabella yanshanensis</name>
    <dbReference type="NCBI Taxonomy" id="577386"/>
    <lineage>
        <taxon>Bacteria</taxon>
        <taxon>Pseudomonadati</taxon>
        <taxon>Bacteroidota</taxon>
        <taxon>Chitinophagia</taxon>
        <taxon>Chitinophagales</taxon>
        <taxon>Chitinophagaceae</taxon>
        <taxon>Niabella</taxon>
    </lineage>
</organism>
<dbReference type="Proteomes" id="UP001325680">
    <property type="component" value="Chromosome"/>
</dbReference>
<sequence>MSKRWQKILIISGAALALVFLIAVNMNKGKGALQVTAEKAASRSITETVTASGQIYPEYEVKISPDISGEVTELTVAEGDSVTRGQVLARVYADVYALQRDEAAARVGQSQATVANSRAALGALKASMDQAQQQYDRNKTLYNDRVISKAEFEQFETSLSSAKANYDAALQNIRSLQAGVQSSQTGLTSANITLSRATIVAPMTGVVSSLKIEKGERVVGTAQMAGTEMMTIADMNTIEVRVDVGENDIVKVNIGDNADVEIDAYNDRKFRGIVTKIASSVKSALAAAASTEVTNYEVRIRLDKSSYQDLIDPSGKSRFPFRPGMNARADIKTKQKSNVIAVPIASVNARIKDSDKSLAEVKKENEKANTTDALETEDNDMQEVVFIVMKDGIVKKRVVKTGIQDINYIEVTKGIQPGDMIVTGPYNMVSQTLKDGDKVKIVTKDELFKKK</sequence>
<dbReference type="InterPro" id="IPR058982">
    <property type="entry name" value="Beta-barrel_AprE"/>
</dbReference>
<dbReference type="EMBL" id="CP139960">
    <property type="protein sequence ID" value="WQD37478.1"/>
    <property type="molecule type" value="Genomic_DNA"/>
</dbReference>
<keyword evidence="7" id="KW-1185">Reference proteome</keyword>
<evidence type="ECO:0000259" key="4">
    <source>
        <dbReference type="Pfam" id="PF25967"/>
    </source>
</evidence>
<dbReference type="Pfam" id="PF25917">
    <property type="entry name" value="BSH_RND"/>
    <property type="match status" value="1"/>
</dbReference>
<dbReference type="PANTHER" id="PTHR30469">
    <property type="entry name" value="MULTIDRUG RESISTANCE PROTEIN MDTA"/>
    <property type="match status" value="1"/>
</dbReference>
<dbReference type="Pfam" id="PF26002">
    <property type="entry name" value="Beta-barrel_AprE"/>
    <property type="match status" value="1"/>
</dbReference>
<evidence type="ECO:0000259" key="3">
    <source>
        <dbReference type="Pfam" id="PF25917"/>
    </source>
</evidence>
<evidence type="ECO:0000259" key="5">
    <source>
        <dbReference type="Pfam" id="PF26002"/>
    </source>
</evidence>
<protein>
    <submittedName>
        <fullName evidence="6">Efflux RND transporter periplasmic adaptor subunit</fullName>
    </submittedName>
</protein>
<feature type="domain" description="AprE-like beta-barrel" evidence="5">
    <location>
        <begin position="240"/>
        <end position="334"/>
    </location>
</feature>
<feature type="domain" description="Multidrug resistance protein MdtA-like C-terminal permuted SH3" evidence="4">
    <location>
        <begin position="378"/>
        <end position="424"/>
    </location>
</feature>
<name>A0ABZ0W2G6_9BACT</name>
<dbReference type="Gene3D" id="2.40.50.100">
    <property type="match status" value="1"/>
</dbReference>
<dbReference type="Pfam" id="PF25967">
    <property type="entry name" value="RND-MFP_C"/>
    <property type="match status" value="1"/>
</dbReference>
<evidence type="ECO:0000256" key="1">
    <source>
        <dbReference type="ARBA" id="ARBA00022448"/>
    </source>
</evidence>
<dbReference type="Gene3D" id="2.40.420.20">
    <property type="match status" value="1"/>
</dbReference>
<feature type="coiled-coil region" evidence="2">
    <location>
        <begin position="344"/>
        <end position="371"/>
    </location>
</feature>
<dbReference type="InterPro" id="IPR058627">
    <property type="entry name" value="MdtA-like_C"/>
</dbReference>